<dbReference type="EMBL" id="NCKV01009246">
    <property type="protein sequence ID" value="RWS22286.1"/>
    <property type="molecule type" value="Genomic_DNA"/>
</dbReference>
<keyword evidence="5" id="KW-1185">Reference proteome</keyword>
<feature type="chain" id="PRO_5019505906" description="C-type lectin domain-containing protein" evidence="2">
    <location>
        <begin position="19"/>
        <end position="355"/>
    </location>
</feature>
<sequence>MKYVFQLFSLLCLTRLMAEMHVNCPAGWKRWNQKCFWASNALVNFNQNRRECELFNAQMVSIETSEENEFVYSLTKNDWFWVGLHVSGNNTDNFWWTNGKKVNFKNWASGQPDELKSAEGGCVVFVGSTRKWDDISCTRVANKMCQIDLDVLPEVIGLLQSNLTDLAAKIDEIILSSEIVETNMKSLKSVKKNFDTEMQLIKNEVNENSAFVQQQTNYSETNFMDINVKLSDLENWAISAESRSESNKNDLLKLINENTQKINSAFSKLSIISTAVNENNNLTSCQFDVLQSHLRLVVKNLSDINNAIHEIVSLNSVKDEEKIESNEGFQLSIKEIILYILTAFNTIAIITVTLK</sequence>
<reference evidence="4 5" key="1">
    <citation type="journal article" date="2018" name="Gigascience">
        <title>Genomes of trombidid mites reveal novel predicted allergens and laterally-transferred genes associated with secondary metabolism.</title>
        <authorList>
            <person name="Dong X."/>
            <person name="Chaisiri K."/>
            <person name="Xia D."/>
            <person name="Armstrong S.D."/>
            <person name="Fang Y."/>
            <person name="Donnelly M.J."/>
            <person name="Kadowaki T."/>
            <person name="McGarry J.W."/>
            <person name="Darby A.C."/>
            <person name="Makepeace B.L."/>
        </authorList>
    </citation>
    <scope>NUCLEOTIDE SEQUENCE [LARGE SCALE GENOMIC DNA]</scope>
    <source>
        <strain evidence="4">UoL-UT</strain>
    </source>
</reference>
<dbReference type="Proteomes" id="UP000288716">
    <property type="component" value="Unassembled WGS sequence"/>
</dbReference>
<dbReference type="PANTHER" id="PTHR22803">
    <property type="entry name" value="MANNOSE, PHOSPHOLIPASE, LECTIN RECEPTOR RELATED"/>
    <property type="match status" value="1"/>
</dbReference>
<evidence type="ECO:0000256" key="1">
    <source>
        <dbReference type="SAM" id="Phobius"/>
    </source>
</evidence>
<keyword evidence="1" id="KW-0472">Membrane</keyword>
<feature type="signal peptide" evidence="2">
    <location>
        <begin position="1"/>
        <end position="18"/>
    </location>
</feature>
<feature type="transmembrane region" description="Helical" evidence="1">
    <location>
        <begin position="336"/>
        <end position="354"/>
    </location>
</feature>
<dbReference type="Pfam" id="PF00059">
    <property type="entry name" value="Lectin_C"/>
    <property type="match status" value="1"/>
</dbReference>
<keyword evidence="2" id="KW-0732">Signal</keyword>
<feature type="domain" description="C-type lectin" evidence="3">
    <location>
        <begin position="31"/>
        <end position="146"/>
    </location>
</feature>
<organism evidence="4 5">
    <name type="scientific">Leptotrombidium deliense</name>
    <dbReference type="NCBI Taxonomy" id="299467"/>
    <lineage>
        <taxon>Eukaryota</taxon>
        <taxon>Metazoa</taxon>
        <taxon>Ecdysozoa</taxon>
        <taxon>Arthropoda</taxon>
        <taxon>Chelicerata</taxon>
        <taxon>Arachnida</taxon>
        <taxon>Acari</taxon>
        <taxon>Acariformes</taxon>
        <taxon>Trombidiformes</taxon>
        <taxon>Prostigmata</taxon>
        <taxon>Anystina</taxon>
        <taxon>Parasitengona</taxon>
        <taxon>Trombiculoidea</taxon>
        <taxon>Trombiculidae</taxon>
        <taxon>Leptotrombidium</taxon>
    </lineage>
</organism>
<evidence type="ECO:0000313" key="4">
    <source>
        <dbReference type="EMBL" id="RWS22286.1"/>
    </source>
</evidence>
<dbReference type="STRING" id="299467.A0A443S412"/>
<name>A0A443S412_9ACAR</name>
<evidence type="ECO:0000256" key="2">
    <source>
        <dbReference type="SAM" id="SignalP"/>
    </source>
</evidence>
<comment type="caution">
    <text evidence="4">The sequence shown here is derived from an EMBL/GenBank/DDBJ whole genome shotgun (WGS) entry which is preliminary data.</text>
</comment>
<dbReference type="Gene3D" id="3.10.100.10">
    <property type="entry name" value="Mannose-Binding Protein A, subunit A"/>
    <property type="match status" value="1"/>
</dbReference>
<dbReference type="InterPro" id="IPR050111">
    <property type="entry name" value="C-type_lectin/snaclec_domain"/>
</dbReference>
<dbReference type="SUPFAM" id="SSF56436">
    <property type="entry name" value="C-type lectin-like"/>
    <property type="match status" value="1"/>
</dbReference>
<dbReference type="SMART" id="SM00034">
    <property type="entry name" value="CLECT"/>
    <property type="match status" value="1"/>
</dbReference>
<evidence type="ECO:0000259" key="3">
    <source>
        <dbReference type="PROSITE" id="PS50041"/>
    </source>
</evidence>
<dbReference type="InterPro" id="IPR016187">
    <property type="entry name" value="CTDL_fold"/>
</dbReference>
<dbReference type="InterPro" id="IPR001304">
    <property type="entry name" value="C-type_lectin-like"/>
</dbReference>
<dbReference type="VEuPathDB" id="VectorBase:LDEU009754"/>
<protein>
    <recommendedName>
        <fullName evidence="3">C-type lectin domain-containing protein</fullName>
    </recommendedName>
</protein>
<accession>A0A443S412</accession>
<proteinExistence type="predicted"/>
<keyword evidence="1" id="KW-1133">Transmembrane helix</keyword>
<dbReference type="AlphaFoldDB" id="A0A443S412"/>
<dbReference type="OrthoDB" id="6480597at2759"/>
<dbReference type="InterPro" id="IPR016186">
    <property type="entry name" value="C-type_lectin-like/link_sf"/>
</dbReference>
<feature type="non-terminal residue" evidence="4">
    <location>
        <position position="355"/>
    </location>
</feature>
<keyword evidence="1" id="KW-0812">Transmembrane</keyword>
<evidence type="ECO:0000313" key="5">
    <source>
        <dbReference type="Proteomes" id="UP000288716"/>
    </source>
</evidence>
<gene>
    <name evidence="4" type="ORF">B4U80_11659</name>
</gene>
<dbReference type="PROSITE" id="PS50041">
    <property type="entry name" value="C_TYPE_LECTIN_2"/>
    <property type="match status" value="1"/>
</dbReference>